<dbReference type="EMBL" id="CP163440">
    <property type="protein sequence ID" value="XDQ68849.1"/>
    <property type="molecule type" value="Genomic_DNA"/>
</dbReference>
<reference evidence="2" key="1">
    <citation type="submission" date="2024-07" db="EMBL/GenBank/DDBJ databases">
        <authorList>
            <person name="Yu S.T."/>
        </authorList>
    </citation>
    <scope>NUCLEOTIDE SEQUENCE</scope>
    <source>
        <strain evidence="2">R35</strain>
    </source>
</reference>
<dbReference type="RefSeq" id="WP_369265600.1">
    <property type="nucleotide sequence ID" value="NZ_CP163440.1"/>
</dbReference>
<evidence type="ECO:0008006" key="3">
    <source>
        <dbReference type="Google" id="ProtNLM"/>
    </source>
</evidence>
<proteinExistence type="predicted"/>
<evidence type="ECO:0000313" key="2">
    <source>
        <dbReference type="EMBL" id="XDQ68849.1"/>
    </source>
</evidence>
<dbReference type="PROSITE" id="PS51257">
    <property type="entry name" value="PROKAR_LIPOPROTEIN"/>
    <property type="match status" value="1"/>
</dbReference>
<sequence length="180" mass="19418">MRRREAAVAGPTTRRRRRVAAIAGVVGALALLSGCGAELRPLAAVYLDASGAPRALLRPCGDDLVQGLGLTGVPDTADTGSDSVRNRSGWEVPGKRHGSDAGFPLFSPPRQWHSRAAGEQRLVPAYTYELAFGKAEYNYEYTGTVTFRPADLNRLKPGQVWADDRAMSLGEFERLAEDSC</sequence>
<accession>A0AB39SNX4</accession>
<gene>
    <name evidence="2" type="ORF">AB5J50_35190</name>
</gene>
<protein>
    <recommendedName>
        <fullName evidence="3">Lipoprotein</fullName>
    </recommendedName>
</protein>
<name>A0AB39SNX4_9ACTN</name>
<dbReference type="AlphaFoldDB" id="A0AB39SNX4"/>
<feature type="region of interest" description="Disordered" evidence="1">
    <location>
        <begin position="71"/>
        <end position="96"/>
    </location>
</feature>
<organism evidence="2">
    <name type="scientific">Streptomyces sp. R35</name>
    <dbReference type="NCBI Taxonomy" id="3238630"/>
    <lineage>
        <taxon>Bacteria</taxon>
        <taxon>Bacillati</taxon>
        <taxon>Actinomycetota</taxon>
        <taxon>Actinomycetes</taxon>
        <taxon>Kitasatosporales</taxon>
        <taxon>Streptomycetaceae</taxon>
        <taxon>Streptomyces</taxon>
    </lineage>
</organism>
<evidence type="ECO:0000256" key="1">
    <source>
        <dbReference type="SAM" id="MobiDB-lite"/>
    </source>
</evidence>